<organism evidence="1 2">
    <name type="scientific">Marchantia polymorpha</name>
    <name type="common">Common liverwort</name>
    <name type="synonym">Marchantia aquatica</name>
    <dbReference type="NCBI Taxonomy" id="3197"/>
    <lineage>
        <taxon>Eukaryota</taxon>
        <taxon>Viridiplantae</taxon>
        <taxon>Streptophyta</taxon>
        <taxon>Embryophyta</taxon>
        <taxon>Marchantiophyta</taxon>
        <taxon>Marchantiopsida</taxon>
        <taxon>Marchantiidae</taxon>
        <taxon>Marchantiales</taxon>
        <taxon>Marchantiaceae</taxon>
        <taxon>Marchantia</taxon>
    </lineage>
</organism>
<dbReference type="OrthoDB" id="8061355at2759"/>
<dbReference type="Proteomes" id="UP000244005">
    <property type="component" value="Unassembled WGS sequence"/>
</dbReference>
<reference evidence="2" key="1">
    <citation type="journal article" date="2017" name="Cell">
        <title>Insights into land plant evolution garnered from the Marchantia polymorpha genome.</title>
        <authorList>
            <person name="Bowman J.L."/>
            <person name="Kohchi T."/>
            <person name="Yamato K.T."/>
            <person name="Jenkins J."/>
            <person name="Shu S."/>
            <person name="Ishizaki K."/>
            <person name="Yamaoka S."/>
            <person name="Nishihama R."/>
            <person name="Nakamura Y."/>
            <person name="Berger F."/>
            <person name="Adam C."/>
            <person name="Aki S.S."/>
            <person name="Althoff F."/>
            <person name="Araki T."/>
            <person name="Arteaga-Vazquez M.A."/>
            <person name="Balasubrmanian S."/>
            <person name="Barry K."/>
            <person name="Bauer D."/>
            <person name="Boehm C.R."/>
            <person name="Briginshaw L."/>
            <person name="Caballero-Perez J."/>
            <person name="Catarino B."/>
            <person name="Chen F."/>
            <person name="Chiyoda S."/>
            <person name="Chovatia M."/>
            <person name="Davies K.M."/>
            <person name="Delmans M."/>
            <person name="Demura T."/>
            <person name="Dierschke T."/>
            <person name="Dolan L."/>
            <person name="Dorantes-Acosta A.E."/>
            <person name="Eklund D.M."/>
            <person name="Florent S.N."/>
            <person name="Flores-Sandoval E."/>
            <person name="Fujiyama A."/>
            <person name="Fukuzawa H."/>
            <person name="Galik B."/>
            <person name="Grimanelli D."/>
            <person name="Grimwood J."/>
            <person name="Grossniklaus U."/>
            <person name="Hamada T."/>
            <person name="Haseloff J."/>
            <person name="Hetherington A.J."/>
            <person name="Higo A."/>
            <person name="Hirakawa Y."/>
            <person name="Hundley H.N."/>
            <person name="Ikeda Y."/>
            <person name="Inoue K."/>
            <person name="Inoue S.I."/>
            <person name="Ishida S."/>
            <person name="Jia Q."/>
            <person name="Kakita M."/>
            <person name="Kanazawa T."/>
            <person name="Kawai Y."/>
            <person name="Kawashima T."/>
            <person name="Kennedy M."/>
            <person name="Kinose K."/>
            <person name="Kinoshita T."/>
            <person name="Kohara Y."/>
            <person name="Koide E."/>
            <person name="Komatsu K."/>
            <person name="Kopischke S."/>
            <person name="Kubo M."/>
            <person name="Kyozuka J."/>
            <person name="Lagercrantz U."/>
            <person name="Lin S.S."/>
            <person name="Lindquist E."/>
            <person name="Lipzen A.M."/>
            <person name="Lu C.W."/>
            <person name="De Luna E."/>
            <person name="Martienssen R.A."/>
            <person name="Minamino N."/>
            <person name="Mizutani M."/>
            <person name="Mizutani M."/>
            <person name="Mochizuki N."/>
            <person name="Monte I."/>
            <person name="Mosher R."/>
            <person name="Nagasaki H."/>
            <person name="Nakagami H."/>
            <person name="Naramoto S."/>
            <person name="Nishitani K."/>
            <person name="Ohtani M."/>
            <person name="Okamoto T."/>
            <person name="Okumura M."/>
            <person name="Phillips J."/>
            <person name="Pollak B."/>
            <person name="Reinders A."/>
            <person name="Rovekamp M."/>
            <person name="Sano R."/>
            <person name="Sawa S."/>
            <person name="Schmid M.W."/>
            <person name="Shirakawa M."/>
            <person name="Solano R."/>
            <person name="Spunde A."/>
            <person name="Suetsugu N."/>
            <person name="Sugano S."/>
            <person name="Sugiyama A."/>
            <person name="Sun R."/>
            <person name="Suzuki Y."/>
            <person name="Takenaka M."/>
            <person name="Takezawa D."/>
            <person name="Tomogane H."/>
            <person name="Tsuzuki M."/>
            <person name="Ueda T."/>
            <person name="Umeda M."/>
            <person name="Ward J.M."/>
            <person name="Watanabe Y."/>
            <person name="Yazaki K."/>
            <person name="Yokoyama R."/>
            <person name="Yoshitake Y."/>
            <person name="Yotsui I."/>
            <person name="Zachgo S."/>
            <person name="Schmutz J."/>
        </authorList>
    </citation>
    <scope>NUCLEOTIDE SEQUENCE [LARGE SCALE GENOMIC DNA]</scope>
    <source>
        <strain evidence="2">Tak-1</strain>
    </source>
</reference>
<dbReference type="AlphaFoldDB" id="A0A2R6X239"/>
<gene>
    <name evidence="1" type="ORF">MARPO_0041s0065</name>
</gene>
<dbReference type="EMBL" id="KZ772713">
    <property type="protein sequence ID" value="PTQ40170.1"/>
    <property type="molecule type" value="Genomic_DNA"/>
</dbReference>
<accession>A0A2R6X239</accession>
<dbReference type="Gramene" id="Mp4g17840.1">
    <property type="protein sequence ID" value="Mp4g17840.1.cds"/>
    <property type="gene ID" value="Mp4g17840"/>
</dbReference>
<proteinExistence type="predicted"/>
<sequence>MHFLTLVHIMVLNNVRYICKKCGIQRLKIKISHYLGPNNRLLNQSALLSRFDIDEISRGDGGLDAIGISFDQLDLQSCTVEYTVFYQPSHIHELPTVVAFLDNSLLHFLRLNRPD</sequence>
<protein>
    <submittedName>
        <fullName evidence="1">Uncharacterized protein</fullName>
    </submittedName>
</protein>
<evidence type="ECO:0000313" key="2">
    <source>
        <dbReference type="Proteomes" id="UP000244005"/>
    </source>
</evidence>
<name>A0A2R6X239_MARPO</name>
<evidence type="ECO:0000313" key="1">
    <source>
        <dbReference type="EMBL" id="PTQ40170.1"/>
    </source>
</evidence>
<keyword evidence="2" id="KW-1185">Reference proteome</keyword>